<evidence type="ECO:0000256" key="6">
    <source>
        <dbReference type="ARBA" id="ARBA00022729"/>
    </source>
</evidence>
<dbReference type="PRINTS" id="PR00722">
    <property type="entry name" value="CHYMOTRYPSIN"/>
</dbReference>
<dbReference type="PROSITE" id="PS00021">
    <property type="entry name" value="KRINGLE_1"/>
    <property type="match status" value="1"/>
</dbReference>
<dbReference type="PANTHER" id="PTHR24264:SF38">
    <property type="entry name" value="UROKINASE-TYPE PLASMINOGEN ACTIVATOR"/>
    <property type="match status" value="1"/>
</dbReference>
<dbReference type="InterPro" id="IPR001314">
    <property type="entry name" value="Peptidase_S1A"/>
</dbReference>
<keyword evidence="9" id="KW-0865">Zymogen</keyword>
<keyword evidence="7 15" id="KW-0378">Hydrolase</keyword>
<organism evidence="19 20">
    <name type="scientific">Cyprinodon variegatus</name>
    <name type="common">Sheepshead minnow</name>
    <dbReference type="NCBI Taxonomy" id="28743"/>
    <lineage>
        <taxon>Eukaryota</taxon>
        <taxon>Metazoa</taxon>
        <taxon>Chordata</taxon>
        <taxon>Craniata</taxon>
        <taxon>Vertebrata</taxon>
        <taxon>Euteleostomi</taxon>
        <taxon>Actinopterygii</taxon>
        <taxon>Neopterygii</taxon>
        <taxon>Teleostei</taxon>
        <taxon>Neoteleostei</taxon>
        <taxon>Acanthomorphata</taxon>
        <taxon>Ovalentaria</taxon>
        <taxon>Atherinomorphae</taxon>
        <taxon>Cyprinodontiformes</taxon>
        <taxon>Cyprinodontidae</taxon>
        <taxon>Cyprinodon</taxon>
    </lineage>
</organism>
<proteinExistence type="predicted"/>
<evidence type="ECO:0000256" key="5">
    <source>
        <dbReference type="ARBA" id="ARBA00022670"/>
    </source>
</evidence>
<dbReference type="InterPro" id="IPR018114">
    <property type="entry name" value="TRYPSIN_HIS"/>
</dbReference>
<protein>
    <recommendedName>
        <fullName evidence="13">trypsin</fullName>
        <ecNumber evidence="13">3.4.21.4</ecNumber>
    </recommendedName>
</protein>
<dbReference type="Gene3D" id="2.40.20.10">
    <property type="entry name" value="Plasminogen Kringle 4"/>
    <property type="match status" value="1"/>
</dbReference>
<evidence type="ECO:0000256" key="13">
    <source>
        <dbReference type="ARBA" id="ARBA00038868"/>
    </source>
</evidence>
<dbReference type="Pfam" id="PF00089">
    <property type="entry name" value="Trypsin"/>
    <property type="match status" value="1"/>
</dbReference>
<evidence type="ECO:0000256" key="11">
    <source>
        <dbReference type="ARBA" id="ARBA00023202"/>
    </source>
</evidence>
<dbReference type="InterPro" id="IPR050127">
    <property type="entry name" value="Serine_Proteases_S1"/>
</dbReference>
<dbReference type="GO" id="GO:0033628">
    <property type="term" value="P:regulation of cell adhesion mediated by integrin"/>
    <property type="evidence" value="ECO:0007669"/>
    <property type="project" value="TreeGrafter"/>
</dbReference>
<dbReference type="GO" id="GO:0004252">
    <property type="term" value="F:serine-type endopeptidase activity"/>
    <property type="evidence" value="ECO:0007669"/>
    <property type="project" value="UniProtKB-EC"/>
</dbReference>
<name>A0A3Q2GB19_CYPVA</name>
<keyword evidence="2" id="KW-0964">Secreted</keyword>
<evidence type="ECO:0000256" key="14">
    <source>
        <dbReference type="PROSITE-ProRule" id="PRU00121"/>
    </source>
</evidence>
<evidence type="ECO:0000256" key="15">
    <source>
        <dbReference type="RuleBase" id="RU363034"/>
    </source>
</evidence>
<dbReference type="InterPro" id="IPR018056">
    <property type="entry name" value="Kringle_CS"/>
</dbReference>
<dbReference type="GO" id="GO:0031639">
    <property type="term" value="P:plasminogen activation"/>
    <property type="evidence" value="ECO:0007669"/>
    <property type="project" value="TreeGrafter"/>
</dbReference>
<dbReference type="InterPro" id="IPR038178">
    <property type="entry name" value="Kringle_sf"/>
</dbReference>
<feature type="domain" description="Peptidase S1" evidence="18">
    <location>
        <begin position="133"/>
        <end position="373"/>
    </location>
</feature>
<evidence type="ECO:0000256" key="9">
    <source>
        <dbReference type="ARBA" id="ARBA00023145"/>
    </source>
</evidence>
<dbReference type="InterPro" id="IPR000001">
    <property type="entry name" value="Kringle"/>
</dbReference>
<keyword evidence="4 14" id="KW-0420">Kringle</keyword>
<evidence type="ECO:0000259" key="18">
    <source>
        <dbReference type="PROSITE" id="PS50240"/>
    </source>
</evidence>
<feature type="domain" description="Kringle" evidence="17">
    <location>
        <begin position="43"/>
        <end position="113"/>
    </location>
</feature>
<comment type="subcellular location">
    <subcellularLocation>
        <location evidence="1">Secreted</location>
        <location evidence="1">Extracellular space</location>
    </subcellularLocation>
</comment>
<dbReference type="PROSITE" id="PS00135">
    <property type="entry name" value="TRYPSIN_SER"/>
    <property type="match status" value="1"/>
</dbReference>
<feature type="signal peptide" evidence="16">
    <location>
        <begin position="1"/>
        <end position="19"/>
    </location>
</feature>
<dbReference type="InterPro" id="IPR033116">
    <property type="entry name" value="TRYPSIN_SER"/>
</dbReference>
<dbReference type="InterPro" id="IPR043504">
    <property type="entry name" value="Peptidase_S1_PA_chymotrypsin"/>
</dbReference>
<dbReference type="PROSITE" id="PS00134">
    <property type="entry name" value="TRYPSIN_HIS"/>
    <property type="match status" value="1"/>
</dbReference>
<dbReference type="Pfam" id="PF00051">
    <property type="entry name" value="Kringle"/>
    <property type="match status" value="1"/>
</dbReference>
<keyword evidence="8 15" id="KW-0720">Serine protease</keyword>
<dbReference type="SMART" id="SM00020">
    <property type="entry name" value="Tryp_SPc"/>
    <property type="match status" value="1"/>
</dbReference>
<sequence>LISWMSVMFSCGLLRTSYLTPHYLNGKGLKEDQHCSNTVTRNQCLYGKGRSYRGTVSRSSNGRRCLSWSKARKSWLSTENHNYCRNPNNNLKPWCYVRKGDRIVREFCDIPKCKICIFSPVCFCRSAQRMNKIVGGSFIPIESHPWIAAIYQRKFLCGGSLISPNWVLTAAHCFVDGNKTRLQDLSVYLGKTEIKETDPEREQVFTVEKLIIHHKYNEQNFNNDMALLKISNKKGQGAFKTDSVRTVCLPPLKTYLPPGFPCSIAGFGKERFGFSSYSNRLKKANVNLLSSTDCKRDESYKALLTDNMICAASPDWSEDACKGDSGGPLVCEVSGRMFLFGVVSWGDGCASENKPGVYTKVTNYNNWIAKETGLTEYTKGLMYPQK</sequence>
<evidence type="ECO:0000256" key="16">
    <source>
        <dbReference type="SAM" id="SignalP"/>
    </source>
</evidence>
<comment type="catalytic activity">
    <reaction evidence="12">
        <text>Preferential cleavage: Arg-|-Xaa, Lys-|-Xaa.</text>
        <dbReference type="EC" id="3.4.21.4"/>
    </reaction>
</comment>
<evidence type="ECO:0000256" key="10">
    <source>
        <dbReference type="ARBA" id="ARBA00023157"/>
    </source>
</evidence>
<keyword evidence="10" id="KW-1015">Disulfide bond</keyword>
<dbReference type="CDD" id="cd00108">
    <property type="entry name" value="KR"/>
    <property type="match status" value="1"/>
</dbReference>
<evidence type="ECO:0000256" key="3">
    <source>
        <dbReference type="ARBA" id="ARBA00022536"/>
    </source>
</evidence>
<reference evidence="19" key="2">
    <citation type="submission" date="2025-09" db="UniProtKB">
        <authorList>
            <consortium name="Ensembl"/>
        </authorList>
    </citation>
    <scope>IDENTIFICATION</scope>
</reference>
<dbReference type="PRINTS" id="PR00018">
    <property type="entry name" value="KRINGLE"/>
</dbReference>
<keyword evidence="11" id="KW-0617">Plasminogen activation</keyword>
<keyword evidence="5 15" id="KW-0645">Protease</keyword>
<dbReference type="STRING" id="28743.ENSCVAP00000021810"/>
<dbReference type="InterPro" id="IPR001254">
    <property type="entry name" value="Trypsin_dom"/>
</dbReference>
<keyword evidence="20" id="KW-1185">Reference proteome</keyword>
<dbReference type="Proteomes" id="UP000265020">
    <property type="component" value="Unassembled WGS sequence"/>
</dbReference>
<dbReference type="InterPro" id="IPR013806">
    <property type="entry name" value="Kringle-like"/>
</dbReference>
<evidence type="ECO:0000256" key="12">
    <source>
        <dbReference type="ARBA" id="ARBA00036320"/>
    </source>
</evidence>
<reference evidence="19" key="1">
    <citation type="submission" date="2025-08" db="UniProtKB">
        <authorList>
            <consortium name="Ensembl"/>
        </authorList>
    </citation>
    <scope>IDENTIFICATION</scope>
</reference>
<evidence type="ECO:0000256" key="1">
    <source>
        <dbReference type="ARBA" id="ARBA00004239"/>
    </source>
</evidence>
<dbReference type="PANTHER" id="PTHR24264">
    <property type="entry name" value="TRYPSIN-RELATED"/>
    <property type="match status" value="1"/>
</dbReference>
<evidence type="ECO:0000256" key="8">
    <source>
        <dbReference type="ARBA" id="ARBA00022825"/>
    </source>
</evidence>
<keyword evidence="6 16" id="KW-0732">Signal</keyword>
<dbReference type="InterPro" id="IPR009003">
    <property type="entry name" value="Peptidase_S1_PA"/>
</dbReference>
<dbReference type="EC" id="3.4.21.4" evidence="13"/>
<comment type="caution">
    <text evidence="14">Lacks conserved residue(s) required for the propagation of feature annotation.</text>
</comment>
<keyword evidence="3" id="KW-0245">EGF-like domain</keyword>
<dbReference type="SUPFAM" id="SSF57440">
    <property type="entry name" value="Kringle-like"/>
    <property type="match status" value="1"/>
</dbReference>
<evidence type="ECO:0000313" key="19">
    <source>
        <dbReference type="Ensembl" id="ENSCVAP00000021810.1"/>
    </source>
</evidence>
<evidence type="ECO:0000313" key="20">
    <source>
        <dbReference type="Proteomes" id="UP000265020"/>
    </source>
</evidence>
<dbReference type="SMART" id="SM00130">
    <property type="entry name" value="KR"/>
    <property type="match status" value="1"/>
</dbReference>
<evidence type="ECO:0000256" key="4">
    <source>
        <dbReference type="ARBA" id="ARBA00022572"/>
    </source>
</evidence>
<dbReference type="PROSITE" id="PS50070">
    <property type="entry name" value="KRINGLE_2"/>
    <property type="match status" value="1"/>
</dbReference>
<dbReference type="GO" id="GO:0005615">
    <property type="term" value="C:extracellular space"/>
    <property type="evidence" value="ECO:0007669"/>
    <property type="project" value="TreeGrafter"/>
</dbReference>
<evidence type="ECO:0000256" key="7">
    <source>
        <dbReference type="ARBA" id="ARBA00022801"/>
    </source>
</evidence>
<dbReference type="FunFam" id="2.40.10.10:FF:000003">
    <property type="entry name" value="Transmembrane serine protease 3"/>
    <property type="match status" value="1"/>
</dbReference>
<feature type="chain" id="PRO_5018657489" description="trypsin" evidence="16">
    <location>
        <begin position="20"/>
        <end position="386"/>
    </location>
</feature>
<dbReference type="Ensembl" id="ENSCVAT00000010851.1">
    <property type="protein sequence ID" value="ENSCVAP00000021810.1"/>
    <property type="gene ID" value="ENSCVAG00000004169.1"/>
</dbReference>
<dbReference type="SUPFAM" id="SSF50494">
    <property type="entry name" value="Trypsin-like serine proteases"/>
    <property type="match status" value="1"/>
</dbReference>
<evidence type="ECO:0000259" key="17">
    <source>
        <dbReference type="PROSITE" id="PS50070"/>
    </source>
</evidence>
<dbReference type="AlphaFoldDB" id="A0A3Q2GB19"/>
<dbReference type="CDD" id="cd00190">
    <property type="entry name" value="Tryp_SPc"/>
    <property type="match status" value="1"/>
</dbReference>
<evidence type="ECO:0000256" key="2">
    <source>
        <dbReference type="ARBA" id="ARBA00022525"/>
    </source>
</evidence>
<accession>A0A3Q2GB19</accession>
<dbReference type="Gene3D" id="2.40.10.10">
    <property type="entry name" value="Trypsin-like serine proteases"/>
    <property type="match status" value="1"/>
</dbReference>
<dbReference type="PROSITE" id="PS50240">
    <property type="entry name" value="TRYPSIN_DOM"/>
    <property type="match status" value="1"/>
</dbReference>
<dbReference type="GeneTree" id="ENSGT00940000164426"/>